<keyword evidence="7" id="KW-1185">Reference proteome</keyword>
<dbReference type="PROSITE" id="PS50932">
    <property type="entry name" value="HTH_LACI_2"/>
    <property type="match status" value="1"/>
</dbReference>
<dbReference type="SMART" id="SM00354">
    <property type="entry name" value="HTH_LACI"/>
    <property type="match status" value="1"/>
</dbReference>
<dbReference type="Proteomes" id="UP000183299">
    <property type="component" value="Unassembled WGS sequence"/>
</dbReference>
<protein>
    <submittedName>
        <fullName evidence="6">Transcriptional regulator, LacI family</fullName>
    </submittedName>
</protein>
<dbReference type="Pfam" id="PF13377">
    <property type="entry name" value="Peripla_BP_3"/>
    <property type="match status" value="1"/>
</dbReference>
<dbReference type="EMBL" id="FORY01000004">
    <property type="protein sequence ID" value="SFJ36631.1"/>
    <property type="molecule type" value="Genomic_DNA"/>
</dbReference>
<evidence type="ECO:0000256" key="3">
    <source>
        <dbReference type="ARBA" id="ARBA00023125"/>
    </source>
</evidence>
<organism evidence="6 7">
    <name type="scientific">Celeribacter halophilus</name>
    <dbReference type="NCBI Taxonomy" id="576117"/>
    <lineage>
        <taxon>Bacteria</taxon>
        <taxon>Pseudomonadati</taxon>
        <taxon>Pseudomonadota</taxon>
        <taxon>Alphaproteobacteria</taxon>
        <taxon>Rhodobacterales</taxon>
        <taxon>Roseobacteraceae</taxon>
        <taxon>Celeribacter</taxon>
    </lineage>
</organism>
<gene>
    <name evidence="6" type="ORF">SAMN04488138_10476</name>
</gene>
<dbReference type="InterPro" id="IPR000843">
    <property type="entry name" value="HTH_LacI"/>
</dbReference>
<accession>A0A1I3QTR1</accession>
<dbReference type="Pfam" id="PF00356">
    <property type="entry name" value="LacI"/>
    <property type="match status" value="1"/>
</dbReference>
<dbReference type="STRING" id="576117.SAMN04488138_10476"/>
<reference evidence="6 7" key="1">
    <citation type="submission" date="2016-10" db="EMBL/GenBank/DDBJ databases">
        <authorList>
            <person name="de Groot N.N."/>
        </authorList>
    </citation>
    <scope>NUCLEOTIDE SEQUENCE [LARGE SCALE GENOMIC DNA]</scope>
    <source>
        <strain evidence="6 7">CGMCC 1.8891</strain>
    </source>
</reference>
<dbReference type="AlphaFoldDB" id="A0A1I3QTR1"/>
<evidence type="ECO:0000313" key="6">
    <source>
        <dbReference type="EMBL" id="SFJ36631.1"/>
    </source>
</evidence>
<dbReference type="GO" id="GO:0003700">
    <property type="term" value="F:DNA-binding transcription factor activity"/>
    <property type="evidence" value="ECO:0007669"/>
    <property type="project" value="TreeGrafter"/>
</dbReference>
<feature type="domain" description="HTH lacI-type" evidence="5">
    <location>
        <begin position="3"/>
        <end position="57"/>
    </location>
</feature>
<evidence type="ECO:0000256" key="4">
    <source>
        <dbReference type="ARBA" id="ARBA00023163"/>
    </source>
</evidence>
<dbReference type="InterPro" id="IPR046335">
    <property type="entry name" value="LacI/GalR-like_sensor"/>
</dbReference>
<dbReference type="SUPFAM" id="SSF53822">
    <property type="entry name" value="Periplasmic binding protein-like I"/>
    <property type="match status" value="1"/>
</dbReference>
<dbReference type="SUPFAM" id="SSF47413">
    <property type="entry name" value="lambda repressor-like DNA-binding domains"/>
    <property type="match status" value="1"/>
</dbReference>
<dbReference type="OrthoDB" id="8433438at2"/>
<dbReference type="InterPro" id="IPR010982">
    <property type="entry name" value="Lambda_DNA-bd_dom_sf"/>
</dbReference>
<sequence>MAVTLKEVAERAGVSRSAVSRTFTDGASVSDAMRRKVEKAARELGYSPNALASSLTTGRTKLIGLVSNNFHNPIFLEVFDLFTRGLQDRGLRPLLVNLSDETEPDASVRMLRQYSVDGVIVASSTLPPGFARAFRDAGVPVVHAFGRYSSSPEVHVVGIDNREAGRLAARTLVERGYTNVGFLGGPESSTSTQDRYTGFMTEMSAHPNIKATYSFAKAYSFDAGRDEMLRLLQDSPAQAYFGGDDVMSIGALSAISDSGLNCPADVGIIGLNDMEMARWNNINLTTIRQPIRQIVTSSIELMAATLADPERFPEARIFSCAVVERGTLRPAPKT</sequence>
<dbReference type="Gene3D" id="3.40.50.2300">
    <property type="match status" value="2"/>
</dbReference>
<dbReference type="PANTHER" id="PTHR30146">
    <property type="entry name" value="LACI-RELATED TRANSCRIPTIONAL REPRESSOR"/>
    <property type="match status" value="1"/>
</dbReference>
<dbReference type="GO" id="GO:0000976">
    <property type="term" value="F:transcription cis-regulatory region binding"/>
    <property type="evidence" value="ECO:0007669"/>
    <property type="project" value="TreeGrafter"/>
</dbReference>
<dbReference type="Gene3D" id="1.10.260.40">
    <property type="entry name" value="lambda repressor-like DNA-binding domains"/>
    <property type="match status" value="1"/>
</dbReference>
<evidence type="ECO:0000259" key="5">
    <source>
        <dbReference type="PROSITE" id="PS50932"/>
    </source>
</evidence>
<keyword evidence="2" id="KW-0805">Transcription regulation</keyword>
<keyword evidence="3" id="KW-0238">DNA-binding</keyword>
<dbReference type="InterPro" id="IPR028082">
    <property type="entry name" value="Peripla_BP_I"/>
</dbReference>
<keyword evidence="1" id="KW-0678">Repressor</keyword>
<dbReference type="GeneID" id="98664599"/>
<evidence type="ECO:0000313" key="7">
    <source>
        <dbReference type="Proteomes" id="UP000183299"/>
    </source>
</evidence>
<name>A0A1I3QTR1_9RHOB</name>
<keyword evidence="4" id="KW-0804">Transcription</keyword>
<dbReference type="CDD" id="cd01392">
    <property type="entry name" value="HTH_LacI"/>
    <property type="match status" value="1"/>
</dbReference>
<dbReference type="PANTHER" id="PTHR30146:SF95">
    <property type="entry name" value="RIBOSE OPERON REPRESSOR"/>
    <property type="match status" value="1"/>
</dbReference>
<dbReference type="CDD" id="cd06278">
    <property type="entry name" value="PBP1_LacI-like"/>
    <property type="match status" value="1"/>
</dbReference>
<evidence type="ECO:0000256" key="1">
    <source>
        <dbReference type="ARBA" id="ARBA00022491"/>
    </source>
</evidence>
<proteinExistence type="predicted"/>
<evidence type="ECO:0000256" key="2">
    <source>
        <dbReference type="ARBA" id="ARBA00023015"/>
    </source>
</evidence>
<dbReference type="RefSeq" id="WP_066601919.1">
    <property type="nucleotide sequence ID" value="NZ_FORY01000004.1"/>
</dbReference>